<evidence type="ECO:0000259" key="6">
    <source>
        <dbReference type="PROSITE" id="PS50977"/>
    </source>
</evidence>
<evidence type="ECO:0000256" key="1">
    <source>
        <dbReference type="ARBA" id="ARBA00022491"/>
    </source>
</evidence>
<dbReference type="InterPro" id="IPR050109">
    <property type="entry name" value="HTH-type_TetR-like_transc_reg"/>
</dbReference>
<name>A0A939FJV8_9ACTN</name>
<keyword evidence="4" id="KW-0804">Transcription</keyword>
<dbReference type="SUPFAM" id="SSF48498">
    <property type="entry name" value="Tetracyclin repressor-like, C-terminal domain"/>
    <property type="match status" value="1"/>
</dbReference>
<keyword evidence="1" id="KW-0678">Repressor</keyword>
<dbReference type="InterPro" id="IPR003012">
    <property type="entry name" value="Tet_transcr_reg_TetR"/>
</dbReference>
<dbReference type="Proteomes" id="UP000664781">
    <property type="component" value="Unassembled WGS sequence"/>
</dbReference>
<dbReference type="PANTHER" id="PTHR30055:SF151">
    <property type="entry name" value="TRANSCRIPTIONAL REGULATORY PROTEIN"/>
    <property type="match status" value="1"/>
</dbReference>
<accession>A0A939FJV8</accession>
<dbReference type="InterPro" id="IPR009057">
    <property type="entry name" value="Homeodomain-like_sf"/>
</dbReference>
<evidence type="ECO:0000256" key="5">
    <source>
        <dbReference type="PROSITE-ProRule" id="PRU00335"/>
    </source>
</evidence>
<keyword evidence="3 5" id="KW-0238">DNA-binding</keyword>
<keyword evidence="2" id="KW-0805">Transcription regulation</keyword>
<comment type="caution">
    <text evidence="7">The sequence shown here is derived from an EMBL/GenBank/DDBJ whole genome shotgun (WGS) entry which is preliminary data.</text>
</comment>
<feature type="domain" description="HTH tetR-type" evidence="6">
    <location>
        <begin position="9"/>
        <end position="69"/>
    </location>
</feature>
<dbReference type="PANTHER" id="PTHR30055">
    <property type="entry name" value="HTH-TYPE TRANSCRIPTIONAL REGULATOR RUTR"/>
    <property type="match status" value="1"/>
</dbReference>
<dbReference type="GO" id="GO:0000976">
    <property type="term" value="F:transcription cis-regulatory region binding"/>
    <property type="evidence" value="ECO:0007669"/>
    <property type="project" value="TreeGrafter"/>
</dbReference>
<dbReference type="PROSITE" id="PS50977">
    <property type="entry name" value="HTH_TETR_2"/>
    <property type="match status" value="1"/>
</dbReference>
<dbReference type="GO" id="GO:0046677">
    <property type="term" value="P:response to antibiotic"/>
    <property type="evidence" value="ECO:0007669"/>
    <property type="project" value="InterPro"/>
</dbReference>
<evidence type="ECO:0000256" key="3">
    <source>
        <dbReference type="ARBA" id="ARBA00023125"/>
    </source>
</evidence>
<dbReference type="GO" id="GO:0045892">
    <property type="term" value="P:negative regulation of DNA-templated transcription"/>
    <property type="evidence" value="ECO:0007669"/>
    <property type="project" value="InterPro"/>
</dbReference>
<evidence type="ECO:0000313" key="7">
    <source>
        <dbReference type="EMBL" id="MBO0652464.1"/>
    </source>
</evidence>
<protein>
    <submittedName>
        <fullName evidence="7">TetR/AcrR family transcriptional regulator C-terminal domain-containing protein</fullName>
    </submittedName>
</protein>
<feature type="DNA-binding region" description="H-T-H motif" evidence="5">
    <location>
        <begin position="32"/>
        <end position="51"/>
    </location>
</feature>
<dbReference type="InterPro" id="IPR004111">
    <property type="entry name" value="Repressor_TetR_C"/>
</dbReference>
<evidence type="ECO:0000313" key="8">
    <source>
        <dbReference type="Proteomes" id="UP000664781"/>
    </source>
</evidence>
<evidence type="ECO:0000256" key="2">
    <source>
        <dbReference type="ARBA" id="ARBA00023015"/>
    </source>
</evidence>
<gene>
    <name evidence="7" type="ORF">J1792_06580</name>
</gene>
<keyword evidence="8" id="KW-1185">Reference proteome</keyword>
<proteinExistence type="predicted"/>
<sequence>MNATAKRAGLTREKVLRAALELVDRDGIEKLSMRRLGAELGVEAMTLYHYVPHKAALLDGLVEQVVSAVRPAFDGPAAEWPARLREFAVAFRDELLRHPGVIPLVATRPARSATALRAVEDAAAALGEAGIAPVQALRIVNAVSTLVIGHCLAEAATTPGHPEQPGDDLDLTAFPTLAEAVAGGLGTPADHQARFDLALDALLTGLQA</sequence>
<dbReference type="InterPro" id="IPR001647">
    <property type="entry name" value="HTH_TetR"/>
</dbReference>
<dbReference type="PRINTS" id="PR00400">
    <property type="entry name" value="TETREPRESSOR"/>
</dbReference>
<dbReference type="Gene3D" id="1.10.357.10">
    <property type="entry name" value="Tetracycline Repressor, domain 2"/>
    <property type="match status" value="1"/>
</dbReference>
<reference evidence="7" key="1">
    <citation type="submission" date="2021-03" db="EMBL/GenBank/DDBJ databases">
        <title>Streptomyces strains.</title>
        <authorList>
            <person name="Lund M.B."/>
            <person name="Toerring T."/>
        </authorList>
    </citation>
    <scope>NUCLEOTIDE SEQUENCE</scope>
    <source>
        <strain evidence="7">JCM 4242</strain>
    </source>
</reference>
<dbReference type="EMBL" id="JAFMOF010000001">
    <property type="protein sequence ID" value="MBO0652464.1"/>
    <property type="molecule type" value="Genomic_DNA"/>
</dbReference>
<organism evidence="7 8">
    <name type="scientific">Streptomyces triculaminicus</name>
    <dbReference type="NCBI Taxonomy" id="2816232"/>
    <lineage>
        <taxon>Bacteria</taxon>
        <taxon>Bacillati</taxon>
        <taxon>Actinomycetota</taxon>
        <taxon>Actinomycetes</taxon>
        <taxon>Kitasatosporales</taxon>
        <taxon>Streptomycetaceae</taxon>
        <taxon>Streptomyces</taxon>
    </lineage>
</organism>
<dbReference type="SUPFAM" id="SSF46689">
    <property type="entry name" value="Homeodomain-like"/>
    <property type="match status" value="1"/>
</dbReference>
<dbReference type="InterPro" id="IPR036271">
    <property type="entry name" value="Tet_transcr_reg_TetR-rel_C_sf"/>
</dbReference>
<dbReference type="GO" id="GO:0003700">
    <property type="term" value="F:DNA-binding transcription factor activity"/>
    <property type="evidence" value="ECO:0007669"/>
    <property type="project" value="TreeGrafter"/>
</dbReference>
<dbReference type="AlphaFoldDB" id="A0A939FJV8"/>
<dbReference type="Pfam" id="PF00440">
    <property type="entry name" value="TetR_N"/>
    <property type="match status" value="1"/>
</dbReference>
<evidence type="ECO:0000256" key="4">
    <source>
        <dbReference type="ARBA" id="ARBA00023163"/>
    </source>
</evidence>
<dbReference type="Pfam" id="PF02909">
    <property type="entry name" value="TetR_C_1"/>
    <property type="match status" value="1"/>
</dbReference>
<dbReference type="RefSeq" id="WP_086575232.1">
    <property type="nucleotide sequence ID" value="NZ_JAFMOF010000001.1"/>
</dbReference>